<reference evidence="2 3" key="1">
    <citation type="submission" date="2023-01" db="EMBL/GenBank/DDBJ databases">
        <title>Analysis of 21 Apiospora genomes using comparative genomics revels a genus with tremendous synthesis potential of carbohydrate active enzymes and secondary metabolites.</title>
        <authorList>
            <person name="Sorensen T."/>
        </authorList>
    </citation>
    <scope>NUCLEOTIDE SEQUENCE [LARGE SCALE GENOMIC DNA]</scope>
    <source>
        <strain evidence="2 3">CBS 33761</strain>
    </source>
</reference>
<gene>
    <name evidence="2" type="ORF">PG993_002916</name>
</gene>
<sequence length="130" mass="14160">MITQGSRICFRAIDAVGLSIFRPSSHYMPVAARRFGTTTEALGSSQAQPGSLNSSPKAEQKQKSDSSVSNHKQDEPKPAKQKKTMAQLDDEMMKKMSAIAGDGGSAGVEYEDGQPVSMKRSVKNNMFRYI</sequence>
<comment type="caution">
    <text evidence="2">The sequence shown here is derived from an EMBL/GenBank/DDBJ whole genome shotgun (WGS) entry which is preliminary data.</text>
</comment>
<protein>
    <submittedName>
        <fullName evidence="2">Uncharacterized protein</fullName>
    </submittedName>
</protein>
<evidence type="ECO:0000256" key="1">
    <source>
        <dbReference type="SAM" id="MobiDB-lite"/>
    </source>
</evidence>
<organism evidence="2 3">
    <name type="scientific">Apiospora rasikravindrae</name>
    <dbReference type="NCBI Taxonomy" id="990691"/>
    <lineage>
        <taxon>Eukaryota</taxon>
        <taxon>Fungi</taxon>
        <taxon>Dikarya</taxon>
        <taxon>Ascomycota</taxon>
        <taxon>Pezizomycotina</taxon>
        <taxon>Sordariomycetes</taxon>
        <taxon>Xylariomycetidae</taxon>
        <taxon>Amphisphaeriales</taxon>
        <taxon>Apiosporaceae</taxon>
        <taxon>Apiospora</taxon>
    </lineage>
</organism>
<name>A0ABR1U064_9PEZI</name>
<evidence type="ECO:0000313" key="2">
    <source>
        <dbReference type="EMBL" id="KAK8051531.1"/>
    </source>
</evidence>
<feature type="compositionally biased region" description="Polar residues" evidence="1">
    <location>
        <begin position="39"/>
        <end position="57"/>
    </location>
</feature>
<proteinExistence type="predicted"/>
<accession>A0ABR1U064</accession>
<evidence type="ECO:0000313" key="3">
    <source>
        <dbReference type="Proteomes" id="UP001444661"/>
    </source>
</evidence>
<dbReference type="Proteomes" id="UP001444661">
    <property type="component" value="Unassembled WGS sequence"/>
</dbReference>
<feature type="region of interest" description="Disordered" evidence="1">
    <location>
        <begin position="39"/>
        <end position="87"/>
    </location>
</feature>
<dbReference type="EMBL" id="JAQQWK010000002">
    <property type="protein sequence ID" value="KAK8051531.1"/>
    <property type="molecule type" value="Genomic_DNA"/>
</dbReference>
<keyword evidence="3" id="KW-1185">Reference proteome</keyword>